<dbReference type="Proteomes" id="UP000008311">
    <property type="component" value="Unassembled WGS sequence"/>
</dbReference>
<keyword evidence="2" id="KW-1185">Reference proteome</keyword>
<sequence>MQSDAVRWVDERWVDESAEVALPTEPCLPVGANWMIGPRTGLSFPHSPFPNI</sequence>
<evidence type="ECO:0000313" key="1">
    <source>
        <dbReference type="EMBL" id="EEF46019.1"/>
    </source>
</evidence>
<accession>B9RRN3</accession>
<dbReference type="EMBL" id="EQ973805">
    <property type="protein sequence ID" value="EEF46019.1"/>
    <property type="molecule type" value="Genomic_DNA"/>
</dbReference>
<evidence type="ECO:0000313" key="2">
    <source>
        <dbReference type="Proteomes" id="UP000008311"/>
    </source>
</evidence>
<dbReference type="AlphaFoldDB" id="B9RRN3"/>
<reference evidence="2" key="1">
    <citation type="journal article" date="2010" name="Nat. Biotechnol.">
        <title>Draft genome sequence of the oilseed species Ricinus communis.</title>
        <authorList>
            <person name="Chan A.P."/>
            <person name="Crabtree J."/>
            <person name="Zhao Q."/>
            <person name="Lorenzi H."/>
            <person name="Orvis J."/>
            <person name="Puiu D."/>
            <person name="Melake-Berhan A."/>
            <person name="Jones K.M."/>
            <person name="Redman J."/>
            <person name="Chen G."/>
            <person name="Cahoon E.B."/>
            <person name="Gedil M."/>
            <person name="Stanke M."/>
            <person name="Haas B.J."/>
            <person name="Wortman J.R."/>
            <person name="Fraser-Liggett C.M."/>
            <person name="Ravel J."/>
            <person name="Rabinowicz P.D."/>
        </authorList>
    </citation>
    <scope>NUCLEOTIDE SEQUENCE [LARGE SCALE GENOMIC DNA]</scope>
    <source>
        <strain evidence="2">cv. Hale</strain>
    </source>
</reference>
<name>B9RRN3_RICCO</name>
<protein>
    <submittedName>
        <fullName evidence="1">Uncharacterized protein</fullName>
    </submittedName>
</protein>
<organism evidence="1 2">
    <name type="scientific">Ricinus communis</name>
    <name type="common">Castor bean</name>
    <dbReference type="NCBI Taxonomy" id="3988"/>
    <lineage>
        <taxon>Eukaryota</taxon>
        <taxon>Viridiplantae</taxon>
        <taxon>Streptophyta</taxon>
        <taxon>Embryophyta</taxon>
        <taxon>Tracheophyta</taxon>
        <taxon>Spermatophyta</taxon>
        <taxon>Magnoliopsida</taxon>
        <taxon>eudicotyledons</taxon>
        <taxon>Gunneridae</taxon>
        <taxon>Pentapetalae</taxon>
        <taxon>rosids</taxon>
        <taxon>fabids</taxon>
        <taxon>Malpighiales</taxon>
        <taxon>Euphorbiaceae</taxon>
        <taxon>Acalyphoideae</taxon>
        <taxon>Acalypheae</taxon>
        <taxon>Ricinus</taxon>
    </lineage>
</organism>
<dbReference type="InParanoid" id="B9RRN3"/>
<proteinExistence type="predicted"/>
<gene>
    <name evidence="1" type="ORF">RCOM_1648660</name>
</gene>